<name>A0A8S5LK97_9CAUD</name>
<proteinExistence type="predicted"/>
<organism evidence="1">
    <name type="scientific">Siphoviridae sp. ctVsq1</name>
    <dbReference type="NCBI Taxonomy" id="2827577"/>
    <lineage>
        <taxon>Viruses</taxon>
        <taxon>Duplodnaviria</taxon>
        <taxon>Heunggongvirae</taxon>
        <taxon>Uroviricota</taxon>
        <taxon>Caudoviricetes</taxon>
    </lineage>
</organism>
<reference evidence="1" key="1">
    <citation type="journal article" date="2021" name="Proc. Natl. Acad. Sci. U.S.A.">
        <title>A Catalog of Tens of Thousands of Viruses from Human Metagenomes Reveals Hidden Associations with Chronic Diseases.</title>
        <authorList>
            <person name="Tisza M.J."/>
            <person name="Buck C.B."/>
        </authorList>
    </citation>
    <scope>NUCLEOTIDE SEQUENCE</scope>
    <source>
        <strain evidence="1">CtVsq1</strain>
    </source>
</reference>
<accession>A0A8S5LK97</accession>
<dbReference type="EMBL" id="BK015863">
    <property type="protein sequence ID" value="DAD70361.1"/>
    <property type="molecule type" value="Genomic_DNA"/>
</dbReference>
<evidence type="ECO:0000313" key="1">
    <source>
        <dbReference type="EMBL" id="DAD70361.1"/>
    </source>
</evidence>
<sequence length="93" mass="11156">MEELYLPPLISDEIAKVYLKQMIAIVKEELKEEMKAESLPLDQKALMKKFGFDHGYIKKLERRGLAFRKQGKKKMYDVRDVYEILEKEKEYLK</sequence>
<protein>
    <submittedName>
        <fullName evidence="1">Redirecting phage packaging protein C packaging protein, DNA Binding</fullName>
    </submittedName>
</protein>